<evidence type="ECO:0000313" key="2">
    <source>
        <dbReference type="EMBL" id="EID27309.1"/>
    </source>
</evidence>
<comment type="caution">
    <text evidence="2">The sequence shown here is derived from an EMBL/GenBank/DDBJ whole genome shotgun (WGS) entry which is preliminary data.</text>
</comment>
<feature type="compositionally biased region" description="Polar residues" evidence="1">
    <location>
        <begin position="1"/>
        <end position="14"/>
    </location>
</feature>
<sequence>MEKLNQSNESSQNFEAEPKLPQIETVHLTTFEELHDYMMGDMF</sequence>
<feature type="region of interest" description="Disordered" evidence="1">
    <location>
        <begin position="1"/>
        <end position="21"/>
    </location>
</feature>
<dbReference type="Proteomes" id="UP000005505">
    <property type="component" value="Unassembled WGS sequence"/>
</dbReference>
<protein>
    <submittedName>
        <fullName evidence="2">Uncharacterized protein</fullName>
    </submittedName>
</protein>
<evidence type="ECO:0000313" key="3">
    <source>
        <dbReference type="Proteomes" id="UP000005505"/>
    </source>
</evidence>
<gene>
    <name evidence="2" type="ORF">HMPREF1048_0665</name>
</gene>
<evidence type="ECO:0000256" key="1">
    <source>
        <dbReference type="SAM" id="MobiDB-lite"/>
    </source>
</evidence>
<reference evidence="2 3" key="1">
    <citation type="submission" date="2012-02" db="EMBL/GenBank/DDBJ databases">
        <authorList>
            <person name="Harkins D.M."/>
            <person name="Madupu R."/>
            <person name="Durkin A.S."/>
            <person name="Torralba M."/>
            <person name="Methe B."/>
            <person name="Sutton G.G."/>
            <person name="Nelson K.E."/>
        </authorList>
    </citation>
    <scope>NUCLEOTIDE SEQUENCE [LARGE SCALE GENOMIC DNA]</scope>
    <source>
        <strain evidence="2 3">SK575</strain>
    </source>
</reference>
<dbReference type="EMBL" id="AICU01000084">
    <property type="protein sequence ID" value="EID27309.1"/>
    <property type="molecule type" value="Genomic_DNA"/>
</dbReference>
<name>I0SVA6_STRMT</name>
<dbReference type="RefSeq" id="WP_004249262.1">
    <property type="nucleotide sequence ID" value="NZ_AICU01000084.1"/>
</dbReference>
<accession>I0SVA6</accession>
<proteinExistence type="predicted"/>
<organism evidence="2 3">
    <name type="scientific">Streptococcus mitis SK575</name>
    <dbReference type="NCBI Taxonomy" id="1095736"/>
    <lineage>
        <taxon>Bacteria</taxon>
        <taxon>Bacillati</taxon>
        <taxon>Bacillota</taxon>
        <taxon>Bacilli</taxon>
        <taxon>Lactobacillales</taxon>
        <taxon>Streptococcaceae</taxon>
        <taxon>Streptococcus</taxon>
        <taxon>Streptococcus mitis group</taxon>
    </lineage>
</organism>
<dbReference type="AlphaFoldDB" id="I0SVA6"/>
<dbReference type="PATRIC" id="fig|1095736.3.peg.1652"/>